<name>A0A108U642_9GAMM</name>
<protein>
    <recommendedName>
        <fullName evidence="4">Transmembrane protein</fullName>
    </recommendedName>
</protein>
<evidence type="ECO:0008006" key="4">
    <source>
        <dbReference type="Google" id="ProtNLM"/>
    </source>
</evidence>
<comment type="caution">
    <text evidence="2">The sequence shown here is derived from an EMBL/GenBank/DDBJ whole genome shotgun (WGS) entry which is preliminary data.</text>
</comment>
<dbReference type="AlphaFoldDB" id="A0A108U642"/>
<keyword evidence="1" id="KW-0472">Membrane</keyword>
<reference evidence="2 3" key="1">
    <citation type="journal article" date="2014" name="Genome Announc.">
        <title>Draft Genome Sequence of Lysobacter capsici AZ78, a Bacterium Antagonistic to Plant-Pathogenic Oomycetes.</title>
        <authorList>
            <person name="Puopolo G."/>
            <person name="Sonego P."/>
            <person name="Engelen K."/>
            <person name="Pertot I."/>
        </authorList>
    </citation>
    <scope>NUCLEOTIDE SEQUENCE [LARGE SCALE GENOMIC DNA]</scope>
    <source>
        <strain evidence="2 3">AZ78</strain>
    </source>
</reference>
<evidence type="ECO:0000313" key="2">
    <source>
        <dbReference type="EMBL" id="KWS03255.1"/>
    </source>
</evidence>
<evidence type="ECO:0000313" key="3">
    <source>
        <dbReference type="Proteomes" id="UP000023435"/>
    </source>
</evidence>
<organism evidence="2 3">
    <name type="scientific">Lysobacter capsici AZ78</name>
    <dbReference type="NCBI Taxonomy" id="1444315"/>
    <lineage>
        <taxon>Bacteria</taxon>
        <taxon>Pseudomonadati</taxon>
        <taxon>Pseudomonadota</taxon>
        <taxon>Gammaproteobacteria</taxon>
        <taxon>Lysobacterales</taxon>
        <taxon>Lysobacteraceae</taxon>
        <taxon>Lysobacter</taxon>
    </lineage>
</organism>
<feature type="transmembrane region" description="Helical" evidence="1">
    <location>
        <begin position="20"/>
        <end position="37"/>
    </location>
</feature>
<dbReference type="Proteomes" id="UP000023435">
    <property type="component" value="Unassembled WGS sequence"/>
</dbReference>
<dbReference type="EMBL" id="JAJA02000001">
    <property type="protein sequence ID" value="KWS03255.1"/>
    <property type="molecule type" value="Genomic_DNA"/>
</dbReference>
<keyword evidence="1" id="KW-0812">Transmembrane</keyword>
<sequence>MQPSREIHRADLAYRRRSLWLLAATVLVCAIGLWHWHEWLTTVRDQVANSPPEHARRWLAQAIVLMLLAPVLPLFGWGRGLRRLGAAARAQGRFPPRDWKTYRDVNVLRDRAALDWSRRSERLGRLAQNAAGLLVAAALAVWLWLS</sequence>
<keyword evidence="1" id="KW-1133">Transmembrane helix</keyword>
<feature type="transmembrane region" description="Helical" evidence="1">
    <location>
        <begin position="126"/>
        <end position="145"/>
    </location>
</feature>
<gene>
    <name evidence="2" type="ORF">AZ78_0801</name>
</gene>
<accession>A0A108U642</accession>
<feature type="transmembrane region" description="Helical" evidence="1">
    <location>
        <begin position="57"/>
        <end position="77"/>
    </location>
</feature>
<keyword evidence="3" id="KW-1185">Reference proteome</keyword>
<proteinExistence type="predicted"/>
<evidence type="ECO:0000256" key="1">
    <source>
        <dbReference type="SAM" id="Phobius"/>
    </source>
</evidence>